<dbReference type="SMART" id="SM00233">
    <property type="entry name" value="PH"/>
    <property type="match status" value="1"/>
</dbReference>
<dbReference type="EC" id="2.7.11.13" evidence="19"/>
<evidence type="ECO:0000256" key="14">
    <source>
        <dbReference type="ARBA" id="ARBA00022833"/>
    </source>
</evidence>
<dbReference type="CDD" id="cd20839">
    <property type="entry name" value="C1_PKD1_rpt1"/>
    <property type="match status" value="1"/>
</dbReference>
<comment type="similarity">
    <text evidence="4">Belongs to the protein kinase superfamily. CAMK Ser/Thr protein kinase family. PKD subfamily.</text>
</comment>
<evidence type="ECO:0000256" key="4">
    <source>
        <dbReference type="ARBA" id="ARBA00008582"/>
    </source>
</evidence>
<evidence type="ECO:0000256" key="16">
    <source>
        <dbReference type="ARBA" id="ARBA00022842"/>
    </source>
</evidence>
<dbReference type="InterPro" id="IPR057764">
    <property type="entry name" value="Ubiquitin_PRKD1-3_N"/>
</dbReference>
<dbReference type="FunFam" id="3.30.60.20:FF:000019">
    <property type="entry name" value="Serine/threonine-protein kinase"/>
    <property type="match status" value="1"/>
</dbReference>
<evidence type="ECO:0000256" key="20">
    <source>
        <dbReference type="PIRSR" id="PIRSR000552-1"/>
    </source>
</evidence>
<dbReference type="GeneTree" id="ENSGT00950000183024"/>
<dbReference type="SUPFAM" id="SSF56112">
    <property type="entry name" value="Protein kinase-like (PK-like)"/>
    <property type="match status" value="1"/>
</dbReference>
<feature type="binding site" evidence="21 22">
    <location>
        <position position="562"/>
    </location>
    <ligand>
        <name>ATP</name>
        <dbReference type="ChEBI" id="CHEBI:30616"/>
    </ligand>
</feature>
<dbReference type="SUPFAM" id="SSF57889">
    <property type="entry name" value="Cysteine-rich domain"/>
    <property type="match status" value="2"/>
</dbReference>
<evidence type="ECO:0000256" key="2">
    <source>
        <dbReference type="ARBA" id="ARBA00004370"/>
    </source>
</evidence>
<dbReference type="PIRSF" id="PIRSF000552">
    <property type="entry name" value="PKC_mu_nu_D2"/>
    <property type="match status" value="1"/>
</dbReference>
<dbReference type="PRINTS" id="PR00008">
    <property type="entry name" value="DAGPEDOMAIN"/>
</dbReference>
<keyword evidence="17" id="KW-0472">Membrane</keyword>
<organism evidence="26 27">
    <name type="scientific">Oncorhynchus kisutch</name>
    <name type="common">Coho salmon</name>
    <name type="synonym">Salmo kisutch</name>
    <dbReference type="NCBI Taxonomy" id="8019"/>
    <lineage>
        <taxon>Eukaryota</taxon>
        <taxon>Metazoa</taxon>
        <taxon>Chordata</taxon>
        <taxon>Craniata</taxon>
        <taxon>Vertebrata</taxon>
        <taxon>Euteleostomi</taxon>
        <taxon>Actinopterygii</taxon>
        <taxon>Neopterygii</taxon>
        <taxon>Teleostei</taxon>
        <taxon>Protacanthopterygii</taxon>
        <taxon>Salmoniformes</taxon>
        <taxon>Salmonidae</taxon>
        <taxon>Salmoninae</taxon>
        <taxon>Oncorhynchus</taxon>
    </lineage>
</organism>
<evidence type="ECO:0000259" key="24">
    <source>
        <dbReference type="PROSITE" id="PS50011"/>
    </source>
</evidence>
<name>A0A8C7FXX8_ONCKI</name>
<evidence type="ECO:0000256" key="17">
    <source>
        <dbReference type="ARBA" id="ARBA00023136"/>
    </source>
</evidence>
<dbReference type="GO" id="GO:0004697">
    <property type="term" value="F:diacylglycerol-dependent serine/threonine kinase activity"/>
    <property type="evidence" value="ECO:0007669"/>
    <property type="project" value="UniProtKB-EC"/>
</dbReference>
<dbReference type="Pfam" id="PF00169">
    <property type="entry name" value="PH"/>
    <property type="match status" value="1"/>
</dbReference>
<accession>A0A8C7FXX8</accession>
<evidence type="ECO:0000256" key="3">
    <source>
        <dbReference type="ARBA" id="ARBA00004496"/>
    </source>
</evidence>
<proteinExistence type="inferred from homology"/>
<dbReference type="PROSITE" id="PS50081">
    <property type="entry name" value="ZF_DAG_PE_2"/>
    <property type="match status" value="2"/>
</dbReference>
<feature type="domain" description="Phorbol-ester/DAG-type" evidence="25">
    <location>
        <begin position="243"/>
        <end position="293"/>
    </location>
</feature>
<evidence type="ECO:0000256" key="7">
    <source>
        <dbReference type="ARBA" id="ARBA00022553"/>
    </source>
</evidence>
<dbReference type="Gene3D" id="3.30.200.20">
    <property type="entry name" value="Phosphorylase Kinase, domain 1"/>
    <property type="match status" value="1"/>
</dbReference>
<dbReference type="CDD" id="cd01239">
    <property type="entry name" value="PH_PKD"/>
    <property type="match status" value="1"/>
</dbReference>
<feature type="domain" description="Phorbol-ester/DAG-type" evidence="25">
    <location>
        <begin position="127"/>
        <end position="177"/>
    </location>
</feature>
<dbReference type="GO" id="GO:0008270">
    <property type="term" value="F:zinc ion binding"/>
    <property type="evidence" value="ECO:0007669"/>
    <property type="project" value="UniProtKB-KW"/>
</dbReference>
<evidence type="ECO:0000259" key="23">
    <source>
        <dbReference type="PROSITE" id="PS50003"/>
    </source>
</evidence>
<dbReference type="CDD" id="cd14082">
    <property type="entry name" value="STKc_PKD"/>
    <property type="match status" value="1"/>
</dbReference>
<keyword evidence="12" id="KW-0863">Zinc-finger</keyword>
<feature type="binding site" evidence="21">
    <location>
        <begin position="539"/>
        <end position="547"/>
    </location>
    <ligand>
        <name>ATP</name>
        <dbReference type="ChEBI" id="CHEBI:30616"/>
    </ligand>
</feature>
<keyword evidence="27" id="KW-1185">Reference proteome</keyword>
<comment type="cofactor">
    <cofactor evidence="1 19">
        <name>Mg(2+)</name>
        <dbReference type="ChEBI" id="CHEBI:18420"/>
    </cofactor>
</comment>
<dbReference type="InterPro" id="IPR001849">
    <property type="entry name" value="PH_domain"/>
</dbReference>
<keyword evidence="15 19" id="KW-0067">ATP-binding</keyword>
<keyword evidence="16 19" id="KW-0460">Magnesium</keyword>
<dbReference type="InterPro" id="IPR011009">
    <property type="entry name" value="Kinase-like_dom_sf"/>
</dbReference>
<dbReference type="PANTHER" id="PTHR22968">
    <property type="entry name" value="PROTEIN KINASE C, MU"/>
    <property type="match status" value="1"/>
</dbReference>
<comment type="activity regulation">
    <text evidence="19">Activated by DAG and phorbol esters.</text>
</comment>
<dbReference type="FunFam" id="1.10.510.10:FF:000151">
    <property type="entry name" value="Serine/threonine-protein kinase"/>
    <property type="match status" value="1"/>
</dbReference>
<feature type="domain" description="PH" evidence="23">
    <location>
        <begin position="386"/>
        <end position="496"/>
    </location>
</feature>
<evidence type="ECO:0000256" key="21">
    <source>
        <dbReference type="PIRSR" id="PIRSR000552-2"/>
    </source>
</evidence>
<evidence type="ECO:0000256" key="1">
    <source>
        <dbReference type="ARBA" id="ARBA00001946"/>
    </source>
</evidence>
<feature type="active site" description="Proton acceptor" evidence="20">
    <location>
        <position position="656"/>
    </location>
</feature>
<dbReference type="InterPro" id="IPR011993">
    <property type="entry name" value="PH-like_dom_sf"/>
</dbReference>
<dbReference type="GO" id="GO:0016020">
    <property type="term" value="C:membrane"/>
    <property type="evidence" value="ECO:0007669"/>
    <property type="project" value="UniProtKB-SubCell"/>
</dbReference>
<keyword evidence="13 19" id="KW-0418">Kinase</keyword>
<keyword evidence="11 19" id="KW-0547">Nucleotide-binding</keyword>
<reference evidence="26" key="1">
    <citation type="submission" date="2025-08" db="UniProtKB">
        <authorList>
            <consortium name="Ensembl"/>
        </authorList>
    </citation>
    <scope>IDENTIFICATION</scope>
</reference>
<gene>
    <name evidence="26" type="primary">PRKD1</name>
    <name evidence="26" type="synonym">prkd1</name>
</gene>
<dbReference type="InterPro" id="IPR000719">
    <property type="entry name" value="Prot_kinase_dom"/>
</dbReference>
<dbReference type="Gene3D" id="1.10.510.10">
    <property type="entry name" value="Transferase(Phosphotransferase) domain 1"/>
    <property type="match status" value="1"/>
</dbReference>
<dbReference type="InterPro" id="IPR046349">
    <property type="entry name" value="C1-like_sf"/>
</dbReference>
<dbReference type="PROSITE" id="PS00107">
    <property type="entry name" value="PROTEIN_KINASE_ATP"/>
    <property type="match status" value="1"/>
</dbReference>
<dbReference type="FunFam" id="2.30.29.30:FF:000056">
    <property type="entry name" value="Serine/threonine-protein kinase"/>
    <property type="match status" value="1"/>
</dbReference>
<keyword evidence="8 19" id="KW-0808">Transferase</keyword>
<evidence type="ECO:0000259" key="25">
    <source>
        <dbReference type="PROSITE" id="PS50081"/>
    </source>
</evidence>
<dbReference type="FunFam" id="3.30.60.20:FF:000007">
    <property type="entry name" value="Serine/threonine-protein kinase"/>
    <property type="match status" value="1"/>
</dbReference>
<dbReference type="InterPro" id="IPR020454">
    <property type="entry name" value="DAG/PE-bd"/>
</dbReference>
<dbReference type="PROSITE" id="PS50003">
    <property type="entry name" value="PH_DOMAIN"/>
    <property type="match status" value="1"/>
</dbReference>
<dbReference type="Ensembl" id="ENSOKIT00005035677.1">
    <property type="protein sequence ID" value="ENSOKIP00005033800.1"/>
    <property type="gene ID" value="ENSOKIG00005013388.1"/>
</dbReference>
<keyword evidence="14" id="KW-0862">Zinc</keyword>
<evidence type="ECO:0000256" key="5">
    <source>
        <dbReference type="ARBA" id="ARBA00022490"/>
    </source>
</evidence>
<protein>
    <recommendedName>
        <fullName evidence="19">Serine/threonine-protein kinase</fullName>
        <ecNumber evidence="19">2.7.11.13</ecNumber>
    </recommendedName>
</protein>
<evidence type="ECO:0000256" key="8">
    <source>
        <dbReference type="ARBA" id="ARBA00022679"/>
    </source>
</evidence>
<dbReference type="InterPro" id="IPR017441">
    <property type="entry name" value="Protein_kinase_ATP_BS"/>
</dbReference>
<dbReference type="SMART" id="SM00220">
    <property type="entry name" value="S_TKc"/>
    <property type="match status" value="1"/>
</dbReference>
<evidence type="ECO:0000256" key="19">
    <source>
        <dbReference type="PIRNR" id="PIRNR000552"/>
    </source>
</evidence>
<dbReference type="PROSITE" id="PS00479">
    <property type="entry name" value="ZF_DAG_PE_1"/>
    <property type="match status" value="2"/>
</dbReference>
<dbReference type="FunFam" id="3.30.200.20:FF:000137">
    <property type="entry name" value="Serine/threonine-protein kinase"/>
    <property type="match status" value="1"/>
</dbReference>
<keyword evidence="10" id="KW-0677">Repeat</keyword>
<dbReference type="Pfam" id="PF00130">
    <property type="entry name" value="C1_1"/>
    <property type="match status" value="2"/>
</dbReference>
<comment type="catalytic activity">
    <reaction evidence="18 19">
        <text>L-threonyl-[protein] + ATP = O-phospho-L-threonyl-[protein] + ADP + H(+)</text>
        <dbReference type="Rhea" id="RHEA:46608"/>
        <dbReference type="Rhea" id="RHEA-COMP:11060"/>
        <dbReference type="Rhea" id="RHEA-COMP:11605"/>
        <dbReference type="ChEBI" id="CHEBI:15378"/>
        <dbReference type="ChEBI" id="CHEBI:30013"/>
        <dbReference type="ChEBI" id="CHEBI:30616"/>
        <dbReference type="ChEBI" id="CHEBI:61977"/>
        <dbReference type="ChEBI" id="CHEBI:456216"/>
        <dbReference type="EC" id="2.7.11.13"/>
    </reaction>
</comment>
<dbReference type="PANTHER" id="PTHR22968:SF9">
    <property type="entry name" value="SERINE_THREONINE-PROTEIN KINASE D1"/>
    <property type="match status" value="1"/>
</dbReference>
<dbReference type="Pfam" id="PF25525">
    <property type="entry name" value="Ubiquitin_PRKD1_N"/>
    <property type="match status" value="1"/>
</dbReference>
<dbReference type="PROSITE" id="PS00108">
    <property type="entry name" value="PROTEIN_KINASE_ST"/>
    <property type="match status" value="1"/>
</dbReference>
<evidence type="ECO:0000256" key="13">
    <source>
        <dbReference type="ARBA" id="ARBA00022777"/>
    </source>
</evidence>
<evidence type="ECO:0000256" key="15">
    <source>
        <dbReference type="ARBA" id="ARBA00022840"/>
    </source>
</evidence>
<dbReference type="Gene3D" id="3.30.60.20">
    <property type="match status" value="2"/>
</dbReference>
<dbReference type="GO" id="GO:0005829">
    <property type="term" value="C:cytosol"/>
    <property type="evidence" value="ECO:0007669"/>
    <property type="project" value="TreeGrafter"/>
</dbReference>
<dbReference type="AlphaFoldDB" id="A0A8C7FXX8"/>
<dbReference type="PROSITE" id="PS50011">
    <property type="entry name" value="PROTEIN_KINASE_DOM"/>
    <property type="match status" value="1"/>
</dbReference>
<dbReference type="Proteomes" id="UP000694557">
    <property type="component" value="Unassembled WGS sequence"/>
</dbReference>
<sequence>MSSLYCFDSREINMSAPPVIRPPSPLSSVSNGISFQIQIGLSREPVLLDSVDFSLAQVREMACYIVDQKLPECGFYGMYDKILLFRHVPDSENILQLVKCATDITEGDLVEVVLSASATVEDFQIRPHALFVHSYRAPAFCDHCGEMLWGLVRQGLKCEGCGLNYHKRCAFKIPNNCSGIHKRRLSNVSLTGLTTLTTTRSNEPSPFTSDEALLVSLPLRRSSSYTGRPIELDKILLSKVKVPHTFVVHSYTRPTVCQHCKKLLKGLFRQGLQCKDCKFNCHKRCAPKVPNNCLGEVSQNGGAESDLVMGQGCDDHDSDRNSGLMDDMEKAVVTDTGLLEAGHGEMGELHDPEDDSNRAISPSTSNNIPLMRVVQSVKHTKRKSSNVMKEGWLVHFTSKDTLRKRHYWRLDSKCITLFQNDTGSKYYKEIPLSEVLSLGPAKTFNLLSEGSNAHCFEIATASLVYYVGENLASMLVSGVGPDVARMWEIAIQHALMPAISKGLSHGSHDVSISISVSNCQIQENVDISSVYQIFPDEVLGSGQFGIVYGGKHRKTGRDVAIKIIDKLRFPTKQESQLRNEVAILQNLHHPGVVNLECMFETPERVFVVMEKLHGDMLEMILSSEKGRLPERITKFFVSQILQALHHLHFKNIVHCDLKPENVLLASSDAFPQVKLCDFGFARIIGEKSFRRSVVGTPAYLAPEVLRNKGYNRSLDMWSVGVIIYVSLSGTFPFNEDEDIHDQIQNADFMYPPNPWKKVSQEAIDLINNLLQVKMRKRYSVDKSLSHPWLQDYQMWLDLRSLEWKMHQRYITHESDDTRWERHAEQHGLTYPAHLVNPHADVSEGVESEEADTMTALSIRVNSVNAGLLPH</sequence>
<keyword evidence="5 19" id="KW-0963">Cytoplasm</keyword>
<keyword evidence="9 19" id="KW-0479">Metal-binding</keyword>
<evidence type="ECO:0000256" key="12">
    <source>
        <dbReference type="ARBA" id="ARBA00022771"/>
    </source>
</evidence>
<evidence type="ECO:0000313" key="26">
    <source>
        <dbReference type="Ensembl" id="ENSOKIP00005033800.1"/>
    </source>
</evidence>
<dbReference type="Gene3D" id="2.30.29.30">
    <property type="entry name" value="Pleckstrin-homology domain (PH domain)/Phosphotyrosine-binding domain (PTB)"/>
    <property type="match status" value="1"/>
</dbReference>
<keyword evidence="6 19" id="KW-0723">Serine/threonine-protein kinase</keyword>
<dbReference type="GO" id="GO:0005524">
    <property type="term" value="F:ATP binding"/>
    <property type="evidence" value="ECO:0007669"/>
    <property type="project" value="UniProtKB-UniRule"/>
</dbReference>
<dbReference type="InterPro" id="IPR002219">
    <property type="entry name" value="PKC_DAG/PE"/>
</dbReference>
<evidence type="ECO:0000313" key="27">
    <source>
        <dbReference type="Proteomes" id="UP000694557"/>
    </source>
</evidence>
<dbReference type="GO" id="GO:0035556">
    <property type="term" value="P:intracellular signal transduction"/>
    <property type="evidence" value="ECO:0007669"/>
    <property type="project" value="TreeGrafter"/>
</dbReference>
<dbReference type="InterPro" id="IPR015727">
    <property type="entry name" value="Protein_Kinase_C_mu-related"/>
</dbReference>
<dbReference type="SUPFAM" id="SSF50729">
    <property type="entry name" value="PH domain-like"/>
    <property type="match status" value="1"/>
</dbReference>
<evidence type="ECO:0000256" key="6">
    <source>
        <dbReference type="ARBA" id="ARBA00022527"/>
    </source>
</evidence>
<evidence type="ECO:0000256" key="18">
    <source>
        <dbReference type="ARBA" id="ARBA00047272"/>
    </source>
</evidence>
<comment type="subcellular location">
    <subcellularLocation>
        <location evidence="3 19">Cytoplasm</location>
    </subcellularLocation>
    <subcellularLocation>
        <location evidence="2">Membrane</location>
    </subcellularLocation>
</comment>
<dbReference type="Pfam" id="PF00069">
    <property type="entry name" value="Pkinase"/>
    <property type="match status" value="1"/>
</dbReference>
<feature type="domain" description="Protein kinase" evidence="24">
    <location>
        <begin position="533"/>
        <end position="789"/>
    </location>
</feature>
<keyword evidence="7" id="KW-0597">Phosphoprotein</keyword>
<dbReference type="SMART" id="SM00109">
    <property type="entry name" value="C1"/>
    <property type="match status" value="2"/>
</dbReference>
<evidence type="ECO:0000256" key="10">
    <source>
        <dbReference type="ARBA" id="ARBA00022737"/>
    </source>
</evidence>
<evidence type="ECO:0000256" key="22">
    <source>
        <dbReference type="PROSITE-ProRule" id="PRU10141"/>
    </source>
</evidence>
<evidence type="ECO:0000256" key="11">
    <source>
        <dbReference type="ARBA" id="ARBA00022741"/>
    </source>
</evidence>
<dbReference type="GO" id="GO:0007200">
    <property type="term" value="P:phospholipase C-activating G protein-coupled receptor signaling pathway"/>
    <property type="evidence" value="ECO:0007669"/>
    <property type="project" value="TreeGrafter"/>
</dbReference>
<dbReference type="InterPro" id="IPR008271">
    <property type="entry name" value="Ser/Thr_kinase_AS"/>
</dbReference>
<evidence type="ECO:0000256" key="9">
    <source>
        <dbReference type="ARBA" id="ARBA00022723"/>
    </source>
</evidence>
<reference evidence="26" key="2">
    <citation type="submission" date="2025-09" db="UniProtKB">
        <authorList>
            <consortium name="Ensembl"/>
        </authorList>
    </citation>
    <scope>IDENTIFICATION</scope>
</reference>